<dbReference type="InterPro" id="IPR002938">
    <property type="entry name" value="FAD-bd"/>
</dbReference>
<protein>
    <recommendedName>
        <fullName evidence="6">FAD-binding domain-containing protein</fullName>
    </recommendedName>
</protein>
<dbReference type="SUPFAM" id="SSF54373">
    <property type="entry name" value="FAD-linked reductases, C-terminal domain"/>
    <property type="match status" value="1"/>
</dbReference>
<dbReference type="Gene3D" id="3.50.50.60">
    <property type="entry name" value="FAD/NAD(P)-binding domain"/>
    <property type="match status" value="1"/>
</dbReference>
<comment type="caution">
    <text evidence="7">The sequence shown here is derived from an EMBL/GenBank/DDBJ whole genome shotgun (WGS) entry which is preliminary data.</text>
</comment>
<gene>
    <name evidence="7" type="ORF">QBC37DRAFT_303854</name>
</gene>
<evidence type="ECO:0000259" key="6">
    <source>
        <dbReference type="Pfam" id="PF01494"/>
    </source>
</evidence>
<dbReference type="InterPro" id="IPR036188">
    <property type="entry name" value="FAD/NAD-bd_sf"/>
</dbReference>
<evidence type="ECO:0000256" key="1">
    <source>
        <dbReference type="ARBA" id="ARBA00007992"/>
    </source>
</evidence>
<keyword evidence="2" id="KW-0285">Flavoprotein</keyword>
<reference evidence="7" key="2">
    <citation type="submission" date="2023-05" db="EMBL/GenBank/DDBJ databases">
        <authorList>
            <consortium name="Lawrence Berkeley National Laboratory"/>
            <person name="Steindorff A."/>
            <person name="Hensen N."/>
            <person name="Bonometti L."/>
            <person name="Westerberg I."/>
            <person name="Brannstrom I.O."/>
            <person name="Guillou S."/>
            <person name="Cros-Aarteil S."/>
            <person name="Calhoun S."/>
            <person name="Haridas S."/>
            <person name="Kuo A."/>
            <person name="Mondo S."/>
            <person name="Pangilinan J."/>
            <person name="Riley R."/>
            <person name="Labutti K."/>
            <person name="Andreopoulos B."/>
            <person name="Lipzen A."/>
            <person name="Chen C."/>
            <person name="Yanf M."/>
            <person name="Daum C."/>
            <person name="Ng V."/>
            <person name="Clum A."/>
            <person name="Ohm R."/>
            <person name="Martin F."/>
            <person name="Silar P."/>
            <person name="Natvig D."/>
            <person name="Lalanne C."/>
            <person name="Gautier V."/>
            <person name="Ament-Velasquez S.L."/>
            <person name="Kruys A."/>
            <person name="Hutchinson M.I."/>
            <person name="Powell A.J."/>
            <person name="Barry K."/>
            <person name="Miller A.N."/>
            <person name="Grigoriev I.V."/>
            <person name="Debuchy R."/>
            <person name="Gladieux P."/>
            <person name="Thoren M.H."/>
            <person name="Johannesson H."/>
        </authorList>
    </citation>
    <scope>NUCLEOTIDE SEQUENCE</scope>
    <source>
        <strain evidence="7">PSN293</strain>
    </source>
</reference>
<keyword evidence="4" id="KW-0560">Oxidoreductase</keyword>
<dbReference type="Pfam" id="PF01494">
    <property type="entry name" value="FAD_binding_3"/>
    <property type="match status" value="2"/>
</dbReference>
<dbReference type="GO" id="GO:0071949">
    <property type="term" value="F:FAD binding"/>
    <property type="evidence" value="ECO:0007669"/>
    <property type="project" value="InterPro"/>
</dbReference>
<evidence type="ECO:0000256" key="3">
    <source>
        <dbReference type="ARBA" id="ARBA00022827"/>
    </source>
</evidence>
<keyword evidence="8" id="KW-1185">Reference proteome</keyword>
<keyword evidence="3" id="KW-0274">FAD</keyword>
<sequence>MAPHATNGPGDGSQKDEGLHLVIIGAGLAGLAAALSTKLANPDHRVTICEAVKNLQEIGAGLQITPNGTRLLSQWGLVPALAPLAAVPKSLSVHRYDGTKLLAHEPDLQAQVHTRYGHPFWDLHRVDLQRALINKCVKLGVEIKLNSRTVSVDFDSATVHLHDGRKIQGDLVLLTDGLWSTIRPQFLGRPSPAKLTGDLAYRITIHIDDIPADHPDREELVSFIQNPTVNFWVGPYTHVVGYSVSADPDTDGKPAVYNIVMLCPDDLPDEVVKAETTPAQIAEVFASWDPFLRKFISTLSTPNFSNESSAVGGLRAIHKWKLMWLNSEDCPTWASPSGKFFIAGDACHPMLPYLAQGANSSLEDGAVFGHLLGKVSRFKAETQLPKLAAMYQTLRMERGRKIQLETFKQRDDFHLPDGPEQEARDKRMMDMLQNGNQLEAPFPSRWTCPEVQQFLYGYDAYAAAEEAWKADPF</sequence>
<dbReference type="AlphaFoldDB" id="A0AAN6YKJ4"/>
<organism evidence="7 8">
    <name type="scientific">Rhypophila decipiens</name>
    <dbReference type="NCBI Taxonomy" id="261697"/>
    <lineage>
        <taxon>Eukaryota</taxon>
        <taxon>Fungi</taxon>
        <taxon>Dikarya</taxon>
        <taxon>Ascomycota</taxon>
        <taxon>Pezizomycotina</taxon>
        <taxon>Sordariomycetes</taxon>
        <taxon>Sordariomycetidae</taxon>
        <taxon>Sordariales</taxon>
        <taxon>Naviculisporaceae</taxon>
        <taxon>Rhypophila</taxon>
    </lineage>
</organism>
<dbReference type="PANTHER" id="PTHR13789:SF238">
    <property type="entry name" value="PUTATIVE (AFU_ORTHOLOGUE AFUA_2G01680)-RELATED"/>
    <property type="match status" value="1"/>
</dbReference>
<evidence type="ECO:0000256" key="2">
    <source>
        <dbReference type="ARBA" id="ARBA00022630"/>
    </source>
</evidence>
<reference evidence="7" key="1">
    <citation type="journal article" date="2023" name="Mol. Phylogenet. Evol.">
        <title>Genome-scale phylogeny and comparative genomics of the fungal order Sordariales.</title>
        <authorList>
            <person name="Hensen N."/>
            <person name="Bonometti L."/>
            <person name="Westerberg I."/>
            <person name="Brannstrom I.O."/>
            <person name="Guillou S."/>
            <person name="Cros-Aarteil S."/>
            <person name="Calhoun S."/>
            <person name="Haridas S."/>
            <person name="Kuo A."/>
            <person name="Mondo S."/>
            <person name="Pangilinan J."/>
            <person name="Riley R."/>
            <person name="LaButti K."/>
            <person name="Andreopoulos B."/>
            <person name="Lipzen A."/>
            <person name="Chen C."/>
            <person name="Yan M."/>
            <person name="Daum C."/>
            <person name="Ng V."/>
            <person name="Clum A."/>
            <person name="Steindorff A."/>
            <person name="Ohm R.A."/>
            <person name="Martin F."/>
            <person name="Silar P."/>
            <person name="Natvig D.O."/>
            <person name="Lalanne C."/>
            <person name="Gautier V."/>
            <person name="Ament-Velasquez S.L."/>
            <person name="Kruys A."/>
            <person name="Hutchinson M.I."/>
            <person name="Powell A.J."/>
            <person name="Barry K."/>
            <person name="Miller A.N."/>
            <person name="Grigoriev I.V."/>
            <person name="Debuchy R."/>
            <person name="Gladieux P."/>
            <person name="Hiltunen Thoren M."/>
            <person name="Johannesson H."/>
        </authorList>
    </citation>
    <scope>NUCLEOTIDE SEQUENCE</scope>
    <source>
        <strain evidence="7">PSN293</strain>
    </source>
</reference>
<dbReference type="PRINTS" id="PR00420">
    <property type="entry name" value="RNGMNOXGNASE"/>
</dbReference>
<name>A0AAN6YKJ4_9PEZI</name>
<evidence type="ECO:0000256" key="4">
    <source>
        <dbReference type="ARBA" id="ARBA00023002"/>
    </source>
</evidence>
<evidence type="ECO:0000313" key="7">
    <source>
        <dbReference type="EMBL" id="KAK4219470.1"/>
    </source>
</evidence>
<dbReference type="GO" id="GO:0004497">
    <property type="term" value="F:monooxygenase activity"/>
    <property type="evidence" value="ECO:0007669"/>
    <property type="project" value="UniProtKB-KW"/>
</dbReference>
<dbReference type="EMBL" id="MU858048">
    <property type="protein sequence ID" value="KAK4219470.1"/>
    <property type="molecule type" value="Genomic_DNA"/>
</dbReference>
<comment type="similarity">
    <text evidence="1">Belongs to the paxM FAD-dependent monooxygenase family.</text>
</comment>
<evidence type="ECO:0000313" key="8">
    <source>
        <dbReference type="Proteomes" id="UP001301769"/>
    </source>
</evidence>
<keyword evidence="5" id="KW-0503">Monooxygenase</keyword>
<evidence type="ECO:0000256" key="5">
    <source>
        <dbReference type="ARBA" id="ARBA00023033"/>
    </source>
</evidence>
<dbReference type="PANTHER" id="PTHR13789">
    <property type="entry name" value="MONOOXYGENASE"/>
    <property type="match status" value="1"/>
</dbReference>
<feature type="domain" description="FAD-binding" evidence="6">
    <location>
        <begin position="22"/>
        <end position="238"/>
    </location>
</feature>
<proteinExistence type="inferred from homology"/>
<accession>A0AAN6YKJ4</accession>
<dbReference type="InterPro" id="IPR050493">
    <property type="entry name" value="FAD-dep_Monooxygenase_BioMet"/>
</dbReference>
<dbReference type="Proteomes" id="UP001301769">
    <property type="component" value="Unassembled WGS sequence"/>
</dbReference>
<dbReference type="SUPFAM" id="SSF51905">
    <property type="entry name" value="FAD/NAD(P)-binding domain"/>
    <property type="match status" value="1"/>
</dbReference>
<feature type="domain" description="FAD-binding" evidence="6">
    <location>
        <begin position="337"/>
        <end position="384"/>
    </location>
</feature>